<sequence length="192" mass="20353">MASRAISITIKRELSLDDLAAPPDAAEIEAAHEDRYLDGNQAFVDLGGMSWANLSETLEIERRILDRLERAPDLDEEEEAVIEELDAEFGADALWGLDPGVASATIALSALGATPVASCNGGVLGGQHNEAYPLVAFYMPTGIAARVHELATAAQAGLIVDDSGRAQIYGGSYRELLRFAELTLEVGGLEAV</sequence>
<reference evidence="1 2" key="1">
    <citation type="submission" date="2020-08" db="EMBL/GenBank/DDBJ databases">
        <title>Genomic Encyclopedia of Type Strains, Phase IV (KMG-IV): sequencing the most valuable type-strain genomes for metagenomic binning, comparative biology and taxonomic classification.</title>
        <authorList>
            <person name="Goeker M."/>
        </authorList>
    </citation>
    <scope>NUCLEOTIDE SEQUENCE [LARGE SCALE GENOMIC DNA]</scope>
    <source>
        <strain evidence="1 2">DSM 21793</strain>
    </source>
</reference>
<comment type="caution">
    <text evidence="1">The sequence shown here is derived from an EMBL/GenBank/DDBJ whole genome shotgun (WGS) entry which is preliminary data.</text>
</comment>
<accession>A0A839ZYJ7</accession>
<dbReference type="AlphaFoldDB" id="A0A839ZYJ7"/>
<name>A0A839ZYJ7_9CAUL</name>
<protein>
    <submittedName>
        <fullName evidence="1">Uncharacterized protein</fullName>
    </submittedName>
</protein>
<dbReference type="EMBL" id="JACIDK010000002">
    <property type="protein sequence ID" value="MBB3891436.1"/>
    <property type="molecule type" value="Genomic_DNA"/>
</dbReference>
<proteinExistence type="predicted"/>
<evidence type="ECO:0000313" key="2">
    <source>
        <dbReference type="Proteomes" id="UP000530564"/>
    </source>
</evidence>
<evidence type="ECO:0000313" key="1">
    <source>
        <dbReference type="EMBL" id="MBB3891436.1"/>
    </source>
</evidence>
<keyword evidence="2" id="KW-1185">Reference proteome</keyword>
<dbReference type="RefSeq" id="WP_183772276.1">
    <property type="nucleotide sequence ID" value="NZ_JACIDK010000002.1"/>
</dbReference>
<gene>
    <name evidence="1" type="ORF">GGQ61_002153</name>
</gene>
<dbReference type="Proteomes" id="UP000530564">
    <property type="component" value="Unassembled WGS sequence"/>
</dbReference>
<organism evidence="1 2">
    <name type="scientific">Phenylobacterium haematophilum</name>
    <dbReference type="NCBI Taxonomy" id="98513"/>
    <lineage>
        <taxon>Bacteria</taxon>
        <taxon>Pseudomonadati</taxon>
        <taxon>Pseudomonadota</taxon>
        <taxon>Alphaproteobacteria</taxon>
        <taxon>Caulobacterales</taxon>
        <taxon>Caulobacteraceae</taxon>
        <taxon>Phenylobacterium</taxon>
    </lineage>
</organism>